<sequence>MVVISYLVALNNAYMLWQKSSFKLGLLWFFFDGIAFNLITRIL</sequence>
<organism evidence="2">
    <name type="scientific">Brassica napus</name>
    <name type="common">Rape</name>
    <dbReference type="NCBI Taxonomy" id="3708"/>
    <lineage>
        <taxon>Eukaryota</taxon>
        <taxon>Viridiplantae</taxon>
        <taxon>Streptophyta</taxon>
        <taxon>Embryophyta</taxon>
        <taxon>Tracheophyta</taxon>
        <taxon>Spermatophyta</taxon>
        <taxon>Magnoliopsida</taxon>
        <taxon>eudicotyledons</taxon>
        <taxon>Gunneridae</taxon>
        <taxon>Pentapetalae</taxon>
        <taxon>rosids</taxon>
        <taxon>malvids</taxon>
        <taxon>Brassicales</taxon>
        <taxon>Brassicaceae</taxon>
        <taxon>Brassiceae</taxon>
        <taxon>Brassica</taxon>
    </lineage>
</organism>
<proteinExistence type="predicted"/>
<keyword evidence="1" id="KW-1133">Transmembrane helix</keyword>
<evidence type="ECO:0000256" key="1">
    <source>
        <dbReference type="SAM" id="Phobius"/>
    </source>
</evidence>
<keyword evidence="1" id="KW-0472">Membrane</keyword>
<gene>
    <name evidence="2" type="ORF">DARMORV10_C04P13690.1</name>
</gene>
<feature type="transmembrane region" description="Helical" evidence="1">
    <location>
        <begin position="20"/>
        <end position="39"/>
    </location>
</feature>
<dbReference type="EMBL" id="HG994368">
    <property type="protein sequence ID" value="CAF1817586.1"/>
    <property type="molecule type" value="Genomic_DNA"/>
</dbReference>
<dbReference type="Proteomes" id="UP001295469">
    <property type="component" value="Chromosome C04"/>
</dbReference>
<accession>A0A816JR88</accession>
<dbReference type="AlphaFoldDB" id="A0A816JR88"/>
<keyword evidence="1" id="KW-0812">Transmembrane</keyword>
<protein>
    <submittedName>
        <fullName evidence="2">(rape) hypothetical protein</fullName>
    </submittedName>
</protein>
<evidence type="ECO:0000313" key="2">
    <source>
        <dbReference type="EMBL" id="CAF1817586.1"/>
    </source>
</evidence>
<reference evidence="2" key="1">
    <citation type="submission" date="2021-01" db="EMBL/GenBank/DDBJ databases">
        <authorList>
            <consortium name="Genoscope - CEA"/>
            <person name="William W."/>
        </authorList>
    </citation>
    <scope>NUCLEOTIDE SEQUENCE</scope>
</reference>
<name>A0A816JR88_BRANA</name>